<keyword evidence="1" id="KW-0547">Nucleotide-binding</keyword>
<gene>
    <name evidence="1" type="ORF">JCM19275_2544</name>
</gene>
<proteinExistence type="predicted"/>
<name>A0A090X1J2_NONUL</name>
<dbReference type="GO" id="GO:0005524">
    <property type="term" value="F:ATP binding"/>
    <property type="evidence" value="ECO:0007669"/>
    <property type="project" value="UniProtKB-KW"/>
</dbReference>
<keyword evidence="1" id="KW-0067">ATP-binding</keyword>
<organism evidence="1 2">
    <name type="scientific">Nonlabens ulvanivorans</name>
    <name type="common">Persicivirga ulvanivorans</name>
    <dbReference type="NCBI Taxonomy" id="906888"/>
    <lineage>
        <taxon>Bacteria</taxon>
        <taxon>Pseudomonadati</taxon>
        <taxon>Bacteroidota</taxon>
        <taxon>Flavobacteriia</taxon>
        <taxon>Flavobacteriales</taxon>
        <taxon>Flavobacteriaceae</taxon>
        <taxon>Nonlabens</taxon>
    </lineage>
</organism>
<sequence>MDLIQGINEEGRTILIVTHEPDIAQMTKRIVNLKDGLIIDDTMVDQVKALSHV</sequence>
<dbReference type="InterPro" id="IPR027417">
    <property type="entry name" value="P-loop_NTPase"/>
</dbReference>
<dbReference type="AlphaFoldDB" id="A0A090X1J2"/>
<reference evidence="1 2" key="1">
    <citation type="journal article" date="2014" name="Genome Announc.">
        <title>Draft Genome Sequences of Marine Flavobacterium Nonlabens Strains NR17, NR24, NR27, NR32, NR33, and Ara13.</title>
        <authorList>
            <person name="Nakanishi M."/>
            <person name="Meirelles P."/>
            <person name="Suzuki R."/>
            <person name="Takatani N."/>
            <person name="Mino S."/>
            <person name="Suda W."/>
            <person name="Oshima K."/>
            <person name="Hattori M."/>
            <person name="Ohkuma M."/>
            <person name="Hosokawa M."/>
            <person name="Miyashita K."/>
            <person name="Thompson F.L."/>
            <person name="Niwa A."/>
            <person name="Sawabe T."/>
            <person name="Sawabe T."/>
        </authorList>
    </citation>
    <scope>NUCLEOTIDE SEQUENCE [LARGE SCALE GENOMIC DNA]</scope>
    <source>
        <strain evidence="2">JCM19275</strain>
    </source>
</reference>
<evidence type="ECO:0000313" key="1">
    <source>
        <dbReference type="EMBL" id="GAL73697.1"/>
    </source>
</evidence>
<dbReference type="SUPFAM" id="SSF52540">
    <property type="entry name" value="P-loop containing nucleoside triphosphate hydrolases"/>
    <property type="match status" value="1"/>
</dbReference>
<dbReference type="Gene3D" id="3.40.50.300">
    <property type="entry name" value="P-loop containing nucleotide triphosphate hydrolases"/>
    <property type="match status" value="1"/>
</dbReference>
<accession>A0A090X1J2</accession>
<evidence type="ECO:0000313" key="2">
    <source>
        <dbReference type="Proteomes" id="UP000029647"/>
    </source>
</evidence>
<comment type="caution">
    <text evidence="1">The sequence shown here is derived from an EMBL/GenBank/DDBJ whole genome shotgun (WGS) entry which is preliminary data.</text>
</comment>
<dbReference type="Proteomes" id="UP000029647">
    <property type="component" value="Unassembled WGS sequence"/>
</dbReference>
<dbReference type="EMBL" id="BBNT01000001">
    <property type="protein sequence ID" value="GAL73697.1"/>
    <property type="molecule type" value="Genomic_DNA"/>
</dbReference>
<protein>
    <submittedName>
        <fullName evidence="1">ABC transporter ATP-binding protein YvcR</fullName>
    </submittedName>
</protein>